<proteinExistence type="predicted"/>
<keyword evidence="2" id="KW-1185">Reference proteome</keyword>
<protein>
    <submittedName>
        <fullName evidence="1">Uncharacterized protein</fullName>
    </submittedName>
</protein>
<dbReference type="Proteomes" id="UP000499080">
    <property type="component" value="Unassembled WGS sequence"/>
</dbReference>
<organism evidence="1 2">
    <name type="scientific">Araneus ventricosus</name>
    <name type="common">Orbweaver spider</name>
    <name type="synonym">Epeira ventricosa</name>
    <dbReference type="NCBI Taxonomy" id="182803"/>
    <lineage>
        <taxon>Eukaryota</taxon>
        <taxon>Metazoa</taxon>
        <taxon>Ecdysozoa</taxon>
        <taxon>Arthropoda</taxon>
        <taxon>Chelicerata</taxon>
        <taxon>Arachnida</taxon>
        <taxon>Araneae</taxon>
        <taxon>Araneomorphae</taxon>
        <taxon>Entelegynae</taxon>
        <taxon>Araneoidea</taxon>
        <taxon>Araneidae</taxon>
        <taxon>Araneus</taxon>
    </lineage>
</organism>
<evidence type="ECO:0000313" key="1">
    <source>
        <dbReference type="EMBL" id="GBM30752.1"/>
    </source>
</evidence>
<comment type="caution">
    <text evidence="1">The sequence shown here is derived from an EMBL/GenBank/DDBJ whole genome shotgun (WGS) entry which is preliminary data.</text>
</comment>
<reference evidence="1 2" key="1">
    <citation type="journal article" date="2019" name="Sci. Rep.">
        <title>Orb-weaving spider Araneus ventricosus genome elucidates the spidroin gene catalogue.</title>
        <authorList>
            <person name="Kono N."/>
            <person name="Nakamura H."/>
            <person name="Ohtoshi R."/>
            <person name="Moran D.A.P."/>
            <person name="Shinohara A."/>
            <person name="Yoshida Y."/>
            <person name="Fujiwara M."/>
            <person name="Mori M."/>
            <person name="Tomita M."/>
            <person name="Arakawa K."/>
        </authorList>
    </citation>
    <scope>NUCLEOTIDE SEQUENCE [LARGE SCALE GENOMIC DNA]</scope>
</reference>
<dbReference type="EMBL" id="BGPR01000668">
    <property type="protein sequence ID" value="GBM30752.1"/>
    <property type="molecule type" value="Genomic_DNA"/>
</dbReference>
<name>A0A4Y2ENA9_ARAVE</name>
<gene>
    <name evidence="1" type="ORF">AVEN_30577_1</name>
</gene>
<sequence length="125" mass="14170">MGHWTEQVPQREVLVKTPTKRAGCPVWRKRTTVGNSNEIVRSLNETHLIESLAVKHVTSPNAIVQRIVCSFLKVPGVVKSLGAKWDVGHVCSEIRIRDLPRDSIQGTPRDEDVEHELVRCQTPWM</sequence>
<accession>A0A4Y2ENA9</accession>
<evidence type="ECO:0000313" key="2">
    <source>
        <dbReference type="Proteomes" id="UP000499080"/>
    </source>
</evidence>
<dbReference type="AlphaFoldDB" id="A0A4Y2ENA9"/>